<organism evidence="2 3">
    <name type="scientific">Petrolisthes cinctipes</name>
    <name type="common">Flat porcelain crab</name>
    <dbReference type="NCBI Taxonomy" id="88211"/>
    <lineage>
        <taxon>Eukaryota</taxon>
        <taxon>Metazoa</taxon>
        <taxon>Ecdysozoa</taxon>
        <taxon>Arthropoda</taxon>
        <taxon>Crustacea</taxon>
        <taxon>Multicrustacea</taxon>
        <taxon>Malacostraca</taxon>
        <taxon>Eumalacostraca</taxon>
        <taxon>Eucarida</taxon>
        <taxon>Decapoda</taxon>
        <taxon>Pleocyemata</taxon>
        <taxon>Anomura</taxon>
        <taxon>Galatheoidea</taxon>
        <taxon>Porcellanidae</taxon>
        <taxon>Petrolisthes</taxon>
    </lineage>
</organism>
<proteinExistence type="predicted"/>
<dbReference type="EMBL" id="JAWQEG010008293">
    <property type="protein sequence ID" value="KAK3850599.1"/>
    <property type="molecule type" value="Genomic_DNA"/>
</dbReference>
<sequence length="119" mass="13807">MLEQEKETTKSKNDEEVKSERCGIHSKEECADTERKMGRRRRMRKRRRSGKTLAIVGISGEEAGNVEEVEMWRRWECGGAENVEKVGMWRRWECGGGGNVEKVGMWRRWECGEGGNVEE</sequence>
<comment type="caution">
    <text evidence="2">The sequence shown here is derived from an EMBL/GenBank/DDBJ whole genome shotgun (WGS) entry which is preliminary data.</text>
</comment>
<evidence type="ECO:0000313" key="3">
    <source>
        <dbReference type="Proteomes" id="UP001286313"/>
    </source>
</evidence>
<feature type="region of interest" description="Disordered" evidence="1">
    <location>
        <begin position="1"/>
        <end position="23"/>
    </location>
</feature>
<reference evidence="2" key="1">
    <citation type="submission" date="2023-10" db="EMBL/GenBank/DDBJ databases">
        <title>Genome assemblies of two species of porcelain crab, Petrolisthes cinctipes and Petrolisthes manimaculis (Anomura: Porcellanidae).</title>
        <authorList>
            <person name="Angst P."/>
        </authorList>
    </citation>
    <scope>NUCLEOTIDE SEQUENCE</scope>
    <source>
        <strain evidence="2">PB745_01</strain>
        <tissue evidence="2">Gill</tissue>
    </source>
</reference>
<accession>A0AAE1BJ75</accession>
<name>A0AAE1BJ75_PETCI</name>
<dbReference type="Proteomes" id="UP001286313">
    <property type="component" value="Unassembled WGS sequence"/>
</dbReference>
<keyword evidence="3" id="KW-1185">Reference proteome</keyword>
<evidence type="ECO:0000256" key="1">
    <source>
        <dbReference type="SAM" id="MobiDB-lite"/>
    </source>
</evidence>
<gene>
    <name evidence="2" type="ORF">Pcinc_042706</name>
</gene>
<protein>
    <submittedName>
        <fullName evidence="2">Uncharacterized protein</fullName>
    </submittedName>
</protein>
<evidence type="ECO:0000313" key="2">
    <source>
        <dbReference type="EMBL" id="KAK3850599.1"/>
    </source>
</evidence>
<dbReference type="AlphaFoldDB" id="A0AAE1BJ75"/>